<dbReference type="EMBL" id="JPQU01000109">
    <property type="protein sequence ID" value="KFE50152.1"/>
    <property type="molecule type" value="Genomic_DNA"/>
</dbReference>
<keyword evidence="2" id="KW-1185">Reference proteome</keyword>
<evidence type="ECO:0000313" key="1">
    <source>
        <dbReference type="EMBL" id="KFE50152.1"/>
    </source>
</evidence>
<evidence type="ECO:0000313" key="2">
    <source>
        <dbReference type="Proteomes" id="UP000028631"/>
    </source>
</evidence>
<accession>A0A085V3Y9</accession>
<dbReference type="PATRIC" id="fig|317.175.peg.5444"/>
<reference evidence="1 2" key="1">
    <citation type="submission" date="2014-07" db="EMBL/GenBank/DDBJ databases">
        <title>Draft Genome Sequences of Environmental Pseudomonas syringae strains.</title>
        <authorList>
            <person name="Baltrus D.A."/>
            <person name="Berge O."/>
            <person name="Morris C."/>
        </authorList>
    </citation>
    <scope>NUCLEOTIDE SEQUENCE [LARGE SCALE GENOMIC DNA]</scope>
    <source>
        <strain evidence="1 2">GAW0119</strain>
    </source>
</reference>
<dbReference type="AlphaFoldDB" id="A0A085V3Y9"/>
<gene>
    <name evidence="1" type="ORF">IV01_26135</name>
</gene>
<sequence>MAVIAPVLSTLPPPPLPSDAEAVFDAKAGASLTAQVVMVTEINAALSWTATQVNAAEGYKNAAATSAGNAADSAALAGQQVGLAADQVDLAVTARQGAESAATNAQTYAAAAGAAAGLPSLAGNALRVLGVNPNELGVSWVKALPVTTGKGGFTLQVNAAGTDYDWVSTGLFHIVDERASGVEGGSGSTSYAVRTLNTVKQNTIPGASLSASAFTLPAGKYRINAKAAAWAANRHKLRLYNVTAASVAAVGVSCGSATSSAFNVYAKLFVELEVLSPTTFRVEHRLETASGSNDLGRPCVFGDAETYATVTVQKVA</sequence>
<dbReference type="Proteomes" id="UP000028631">
    <property type="component" value="Unassembled WGS sequence"/>
</dbReference>
<protein>
    <submittedName>
        <fullName evidence="1">Uncharacterized protein</fullName>
    </submittedName>
</protein>
<proteinExistence type="predicted"/>
<name>A0A085V3Y9_PSESX</name>
<comment type="caution">
    <text evidence="1">The sequence shown here is derived from an EMBL/GenBank/DDBJ whole genome shotgun (WGS) entry which is preliminary data.</text>
</comment>
<dbReference type="RefSeq" id="WP_032631996.1">
    <property type="nucleotide sequence ID" value="NZ_JPQU01000109.1"/>
</dbReference>
<organism evidence="1 2">
    <name type="scientific">Pseudomonas syringae</name>
    <dbReference type="NCBI Taxonomy" id="317"/>
    <lineage>
        <taxon>Bacteria</taxon>
        <taxon>Pseudomonadati</taxon>
        <taxon>Pseudomonadota</taxon>
        <taxon>Gammaproteobacteria</taxon>
        <taxon>Pseudomonadales</taxon>
        <taxon>Pseudomonadaceae</taxon>
        <taxon>Pseudomonas</taxon>
    </lineage>
</organism>